<evidence type="ECO:0008006" key="3">
    <source>
        <dbReference type="Google" id="ProtNLM"/>
    </source>
</evidence>
<dbReference type="RefSeq" id="WP_107533220.1">
    <property type="nucleotide sequence ID" value="NZ_JAQSUS010000002.1"/>
</dbReference>
<organism evidence="1 2">
    <name type="scientific">Staphylococcus warneri</name>
    <dbReference type="NCBI Taxonomy" id="1292"/>
    <lineage>
        <taxon>Bacteria</taxon>
        <taxon>Bacillati</taxon>
        <taxon>Bacillota</taxon>
        <taxon>Bacilli</taxon>
        <taxon>Bacillales</taxon>
        <taxon>Staphylococcaceae</taxon>
        <taxon>Staphylococcus</taxon>
    </lineage>
</organism>
<dbReference type="EMBL" id="PZEV01000069">
    <property type="protein sequence ID" value="PTI49457.1"/>
    <property type="molecule type" value="Genomic_DNA"/>
</dbReference>
<dbReference type="Gene3D" id="3.10.450.130">
    <property type="entry name" value="folded 79 residue fragment of lin0334 like domains"/>
    <property type="match status" value="1"/>
</dbReference>
<evidence type="ECO:0000313" key="2">
    <source>
        <dbReference type="Proteomes" id="UP000240717"/>
    </source>
</evidence>
<comment type="caution">
    <text evidence="1">The sequence shown here is derived from an EMBL/GenBank/DDBJ whole genome shotgun (WGS) entry which is preliminary data.</text>
</comment>
<accession>A0A2T4PXP2</accession>
<dbReference type="Proteomes" id="UP000240717">
    <property type="component" value="Unassembled WGS sequence"/>
</dbReference>
<dbReference type="AlphaFoldDB" id="A0A2T4PXP2"/>
<dbReference type="Pfam" id="PF07252">
    <property type="entry name" value="DUF1433"/>
    <property type="match status" value="1"/>
</dbReference>
<protein>
    <recommendedName>
        <fullName evidence="3">DUF1433 domain-containing protein</fullName>
    </recommendedName>
</protein>
<gene>
    <name evidence="1" type="ORF">BU085_12085</name>
</gene>
<name>A0A2T4PXP2_STAWA</name>
<reference evidence="1 2" key="1">
    <citation type="journal article" date="2016" name="Front. Microbiol.">
        <title>Comprehensive Phylogenetic Analysis of Bovine Non-aureus Staphylococci Species Based on Whole-Genome Sequencing.</title>
        <authorList>
            <person name="Naushad S."/>
            <person name="Barkema H.W."/>
            <person name="Luby C."/>
            <person name="Condas L.A."/>
            <person name="Nobrega D.B."/>
            <person name="Carson D.A."/>
            <person name="De Buck J."/>
        </authorList>
    </citation>
    <scope>NUCLEOTIDE SEQUENCE [LARGE SCALE GENOMIC DNA]</scope>
    <source>
        <strain evidence="1 2">SNUC 2993</strain>
    </source>
</reference>
<evidence type="ECO:0000313" key="1">
    <source>
        <dbReference type="EMBL" id="PTI49457.1"/>
    </source>
</evidence>
<proteinExistence type="predicted"/>
<sequence length="144" mass="17101">MKKRYVLITLLIIFVFMVVCGYISHKNKKELYIQTQEKRIDLYFKYNLKDYHSMHVTSFKKSPMNGYFVHGYINSNKKYKFQILISAADHSQFTGDVGGYDDKTLGKFFISDNPKKILTPDEIIKKEHLDKDKYEAEPPVFFFF</sequence>
<dbReference type="InterPro" id="IPR009881">
    <property type="entry name" value="DUF1433"/>
</dbReference>